<comment type="subunit">
    <text evidence="13">Homotetramer.</text>
</comment>
<evidence type="ECO:0000259" key="17">
    <source>
        <dbReference type="SMART" id="SM00562"/>
    </source>
</evidence>
<feature type="binding site" evidence="13 14">
    <location>
        <position position="104"/>
    </location>
    <ligand>
        <name>ATP</name>
        <dbReference type="ChEBI" id="CHEBI:30616"/>
    </ligand>
</feature>
<dbReference type="GO" id="GO:0004550">
    <property type="term" value="F:nucleoside diphosphate kinase activity"/>
    <property type="evidence" value="ECO:0007669"/>
    <property type="project" value="UniProtKB-UniRule"/>
</dbReference>
<keyword evidence="10 13" id="KW-0067">ATP-binding</keyword>
<dbReference type="OrthoDB" id="9801161at2"/>
<dbReference type="SMART" id="SM00562">
    <property type="entry name" value="NDK"/>
    <property type="match status" value="1"/>
</dbReference>
<dbReference type="GO" id="GO:0005524">
    <property type="term" value="F:ATP binding"/>
    <property type="evidence" value="ECO:0007669"/>
    <property type="project" value="UniProtKB-UniRule"/>
</dbReference>
<dbReference type="Gene3D" id="3.30.70.141">
    <property type="entry name" value="Nucleoside diphosphate kinase-like domain"/>
    <property type="match status" value="1"/>
</dbReference>
<dbReference type="GO" id="GO:0005737">
    <property type="term" value="C:cytoplasm"/>
    <property type="evidence" value="ECO:0007669"/>
    <property type="project" value="UniProtKB-SubCell"/>
</dbReference>
<feature type="binding site" evidence="13 14">
    <location>
        <position position="87"/>
    </location>
    <ligand>
        <name>ATP</name>
        <dbReference type="ChEBI" id="CHEBI:30616"/>
    </ligand>
</feature>
<evidence type="ECO:0000256" key="2">
    <source>
        <dbReference type="ARBA" id="ARBA00008142"/>
    </source>
</evidence>
<name>A0A5C1QLE6_9SPIO</name>
<dbReference type="RefSeq" id="WP_149486942.1">
    <property type="nucleotide sequence ID" value="NZ_CP036150.1"/>
</dbReference>
<evidence type="ECO:0000256" key="15">
    <source>
        <dbReference type="RuleBase" id="RU004011"/>
    </source>
</evidence>
<evidence type="ECO:0000256" key="7">
    <source>
        <dbReference type="ARBA" id="ARBA00022723"/>
    </source>
</evidence>
<dbReference type="Proteomes" id="UP000324209">
    <property type="component" value="Chromosome"/>
</dbReference>
<evidence type="ECO:0000256" key="11">
    <source>
        <dbReference type="ARBA" id="ARBA00022842"/>
    </source>
</evidence>
<accession>A0A5C1QLE6</accession>
<dbReference type="CDD" id="cd04413">
    <property type="entry name" value="NDPk_I"/>
    <property type="match status" value="1"/>
</dbReference>
<evidence type="ECO:0000313" key="19">
    <source>
        <dbReference type="Proteomes" id="UP000324209"/>
    </source>
</evidence>
<dbReference type="FunFam" id="3.30.70.141:FF:000003">
    <property type="entry name" value="Nucleoside diphosphate kinase"/>
    <property type="match status" value="1"/>
</dbReference>
<dbReference type="KEGG" id="ock:EXM22_13010"/>
<keyword evidence="5 13" id="KW-0597">Phosphoprotein</keyword>
<comment type="catalytic activity">
    <reaction evidence="13 16">
        <text>a 2'-deoxyribonucleoside 5'-diphosphate + ATP = a 2'-deoxyribonucleoside 5'-triphosphate + ADP</text>
        <dbReference type="Rhea" id="RHEA:44640"/>
        <dbReference type="ChEBI" id="CHEBI:30616"/>
        <dbReference type="ChEBI" id="CHEBI:61560"/>
        <dbReference type="ChEBI" id="CHEBI:73316"/>
        <dbReference type="ChEBI" id="CHEBI:456216"/>
        <dbReference type="EC" id="2.7.4.6"/>
    </reaction>
</comment>
<dbReference type="HAMAP" id="MF_00451">
    <property type="entry name" value="NDP_kinase"/>
    <property type="match status" value="1"/>
</dbReference>
<evidence type="ECO:0000256" key="13">
    <source>
        <dbReference type="HAMAP-Rule" id="MF_00451"/>
    </source>
</evidence>
<dbReference type="InterPro" id="IPR023005">
    <property type="entry name" value="Nucleoside_diP_kinase_AS"/>
</dbReference>
<dbReference type="InterPro" id="IPR036850">
    <property type="entry name" value="NDK-like_dom_sf"/>
</dbReference>
<organism evidence="18 19">
    <name type="scientific">Oceanispirochaeta crateris</name>
    <dbReference type="NCBI Taxonomy" id="2518645"/>
    <lineage>
        <taxon>Bacteria</taxon>
        <taxon>Pseudomonadati</taxon>
        <taxon>Spirochaetota</taxon>
        <taxon>Spirochaetia</taxon>
        <taxon>Spirochaetales</taxon>
        <taxon>Spirochaetaceae</taxon>
        <taxon>Oceanispirochaeta</taxon>
    </lineage>
</organism>
<keyword evidence="11 13" id="KW-0460">Magnesium</keyword>
<feature type="domain" description="Nucleoside diphosphate kinase-like" evidence="17">
    <location>
        <begin position="3"/>
        <end position="150"/>
    </location>
</feature>
<evidence type="ECO:0000256" key="16">
    <source>
        <dbReference type="RuleBase" id="RU004013"/>
    </source>
</evidence>
<dbReference type="GO" id="GO:0006241">
    <property type="term" value="P:CTP biosynthetic process"/>
    <property type="evidence" value="ECO:0007669"/>
    <property type="project" value="UniProtKB-UniRule"/>
</dbReference>
<keyword evidence="8 13" id="KW-0547">Nucleotide-binding</keyword>
<evidence type="ECO:0000256" key="1">
    <source>
        <dbReference type="ARBA" id="ARBA00001946"/>
    </source>
</evidence>
<dbReference type="SUPFAM" id="SSF54919">
    <property type="entry name" value="Nucleoside diphosphate kinase, NDK"/>
    <property type="match status" value="1"/>
</dbReference>
<evidence type="ECO:0000256" key="12">
    <source>
        <dbReference type="ARBA" id="ARBA00023080"/>
    </source>
</evidence>
<feature type="binding site" evidence="13 14">
    <location>
        <position position="124"/>
    </location>
    <ligand>
        <name>ATP</name>
        <dbReference type="ChEBI" id="CHEBI:30616"/>
    </ligand>
</feature>
<dbReference type="GO" id="GO:0046872">
    <property type="term" value="F:metal ion binding"/>
    <property type="evidence" value="ECO:0007669"/>
    <property type="project" value="UniProtKB-KW"/>
</dbReference>
<proteinExistence type="inferred from homology"/>
<dbReference type="InterPro" id="IPR034907">
    <property type="entry name" value="NDK-like_dom"/>
</dbReference>
<dbReference type="GO" id="GO:0006228">
    <property type="term" value="P:UTP biosynthetic process"/>
    <property type="evidence" value="ECO:0007669"/>
    <property type="project" value="UniProtKB-UniRule"/>
</dbReference>
<dbReference type="AlphaFoldDB" id="A0A5C1QLE6"/>
<feature type="binding site" evidence="13 14">
    <location>
        <position position="11"/>
    </location>
    <ligand>
        <name>ATP</name>
        <dbReference type="ChEBI" id="CHEBI:30616"/>
    </ligand>
</feature>
<comment type="subcellular location">
    <subcellularLocation>
        <location evidence="13">Cytoplasm</location>
    </subcellularLocation>
</comment>
<dbReference type="NCBIfam" id="NF001908">
    <property type="entry name" value="PRK00668.1"/>
    <property type="match status" value="1"/>
</dbReference>
<dbReference type="EC" id="2.7.4.6" evidence="3 13"/>
<dbReference type="EMBL" id="CP036150">
    <property type="protein sequence ID" value="QEN08863.1"/>
    <property type="molecule type" value="Genomic_DNA"/>
</dbReference>
<keyword evidence="19" id="KW-1185">Reference proteome</keyword>
<gene>
    <name evidence="13" type="primary">ndk</name>
    <name evidence="18" type="ORF">EXM22_13010</name>
</gene>
<dbReference type="Pfam" id="PF00334">
    <property type="entry name" value="NDK"/>
    <property type="match status" value="1"/>
</dbReference>
<dbReference type="GO" id="GO:0006183">
    <property type="term" value="P:GTP biosynthetic process"/>
    <property type="evidence" value="ECO:0007669"/>
    <property type="project" value="UniProtKB-UniRule"/>
</dbReference>
<evidence type="ECO:0000256" key="10">
    <source>
        <dbReference type="ARBA" id="ARBA00022840"/>
    </source>
</evidence>
<feature type="binding site" evidence="13 14">
    <location>
        <position position="59"/>
    </location>
    <ligand>
        <name>ATP</name>
        <dbReference type="ChEBI" id="CHEBI:30616"/>
    </ligand>
</feature>
<evidence type="ECO:0000256" key="3">
    <source>
        <dbReference type="ARBA" id="ARBA00012966"/>
    </source>
</evidence>
<evidence type="ECO:0000256" key="4">
    <source>
        <dbReference type="ARBA" id="ARBA00017632"/>
    </source>
</evidence>
<keyword evidence="13" id="KW-0963">Cytoplasm</keyword>
<evidence type="ECO:0000256" key="14">
    <source>
        <dbReference type="PROSITE-ProRule" id="PRU00706"/>
    </source>
</evidence>
<dbReference type="PANTHER" id="PTHR11349">
    <property type="entry name" value="NUCLEOSIDE DIPHOSPHATE KINASE"/>
    <property type="match status" value="1"/>
</dbReference>
<protein>
    <recommendedName>
        <fullName evidence="4 13">Nucleoside diphosphate kinase</fullName>
        <shortName evidence="13">NDK</shortName>
        <shortName evidence="13">NDP kinase</shortName>
        <ecNumber evidence="3 13">2.7.4.6</ecNumber>
    </recommendedName>
    <alternativeName>
        <fullName evidence="13">Nucleoside-2-P kinase</fullName>
    </alternativeName>
</protein>
<dbReference type="PROSITE" id="PS51374">
    <property type="entry name" value="NDPK_LIKE"/>
    <property type="match status" value="1"/>
</dbReference>
<evidence type="ECO:0000313" key="18">
    <source>
        <dbReference type="EMBL" id="QEN08863.1"/>
    </source>
</evidence>
<evidence type="ECO:0000256" key="5">
    <source>
        <dbReference type="ARBA" id="ARBA00022553"/>
    </source>
</evidence>
<comment type="similarity">
    <text evidence="2 13 14 15">Belongs to the NDK family.</text>
</comment>
<evidence type="ECO:0000256" key="6">
    <source>
        <dbReference type="ARBA" id="ARBA00022679"/>
    </source>
</evidence>
<evidence type="ECO:0000256" key="9">
    <source>
        <dbReference type="ARBA" id="ARBA00022777"/>
    </source>
</evidence>
<keyword evidence="6 13" id="KW-0808">Transferase</keyword>
<dbReference type="InterPro" id="IPR001564">
    <property type="entry name" value="Nucleoside_diP_kinase"/>
</dbReference>
<comment type="function">
    <text evidence="13">Major role in the synthesis of nucleoside triphosphates other than ATP. The ATP gamma phosphate is transferred to the NDP beta phosphate via a ping-pong mechanism, using a phosphorylated active-site intermediate.</text>
</comment>
<sequence>MTWERTFVLVKPDGVKRGLIGQILHRYERAGLVLVGAKLISTSRERAEKHYEEHKGKSFFEPLVDLLLSGPSMALALEGAHAIEVIRKINGDTEPRTAQPGTIRGDFAHMGYTRSPELKGVINNLVHASDSPESALRELTLWFDEADFVEPYPTCLEGMI</sequence>
<feature type="binding site" evidence="13 14">
    <location>
        <position position="93"/>
    </location>
    <ligand>
        <name>ATP</name>
        <dbReference type="ChEBI" id="CHEBI:30616"/>
    </ligand>
</feature>
<feature type="active site" description="Pros-phosphohistidine intermediate" evidence="13 14">
    <location>
        <position position="127"/>
    </location>
</feature>
<keyword evidence="12 13" id="KW-0546">Nucleotide metabolism</keyword>
<reference evidence="18 19" key="1">
    <citation type="submission" date="2019-02" db="EMBL/GenBank/DDBJ databases">
        <title>Complete Genome Sequence and Methylome Analysis of free living Spirochaetas.</title>
        <authorList>
            <person name="Fomenkov A."/>
            <person name="Dubinina G."/>
            <person name="Leshcheva N."/>
            <person name="Mikheeva N."/>
            <person name="Grabovich M."/>
            <person name="Vincze T."/>
            <person name="Roberts R.J."/>
        </authorList>
    </citation>
    <scope>NUCLEOTIDE SEQUENCE [LARGE SCALE GENOMIC DNA]</scope>
    <source>
        <strain evidence="18 19">K2</strain>
    </source>
</reference>
<dbReference type="PROSITE" id="PS00469">
    <property type="entry name" value="NDPK"/>
    <property type="match status" value="1"/>
</dbReference>
<dbReference type="PRINTS" id="PR01243">
    <property type="entry name" value="NUCDPKINASE"/>
</dbReference>
<comment type="catalytic activity">
    <reaction evidence="13">
        <text>a ribonucleoside 5'-diphosphate + ATP = a ribonucleoside 5'-triphosphate + ADP</text>
        <dbReference type="Rhea" id="RHEA:18113"/>
        <dbReference type="ChEBI" id="CHEBI:30616"/>
        <dbReference type="ChEBI" id="CHEBI:57930"/>
        <dbReference type="ChEBI" id="CHEBI:61557"/>
        <dbReference type="ChEBI" id="CHEBI:456216"/>
        <dbReference type="EC" id="2.7.4.6"/>
    </reaction>
</comment>
<keyword evidence="9 13" id="KW-0418">Kinase</keyword>
<evidence type="ECO:0000256" key="8">
    <source>
        <dbReference type="ARBA" id="ARBA00022741"/>
    </source>
</evidence>
<comment type="cofactor">
    <cofactor evidence="1 13">
        <name>Mg(2+)</name>
        <dbReference type="ChEBI" id="CHEBI:18420"/>
    </cofactor>
</comment>
<keyword evidence="7 13" id="KW-0479">Metal-binding</keyword>